<dbReference type="SMART" id="SM00032">
    <property type="entry name" value="CCP"/>
    <property type="match status" value="1"/>
</dbReference>
<evidence type="ECO:0000259" key="6">
    <source>
        <dbReference type="PROSITE" id="PS50923"/>
    </source>
</evidence>
<dbReference type="Gene3D" id="2.10.70.10">
    <property type="entry name" value="Complement Module, domain 1"/>
    <property type="match status" value="1"/>
</dbReference>
<dbReference type="STRING" id="62062.ENSHHUP00000017563"/>
<keyword evidence="4 5" id="KW-1015">Disulfide bond</keyword>
<name>A0A4W5KJZ4_9TELE</name>
<dbReference type="SUPFAM" id="SSF57535">
    <property type="entry name" value="Complement control module/SCR domain"/>
    <property type="match status" value="1"/>
</dbReference>
<reference evidence="7" key="3">
    <citation type="submission" date="2025-09" db="UniProtKB">
        <authorList>
            <consortium name="Ensembl"/>
        </authorList>
    </citation>
    <scope>IDENTIFICATION</scope>
</reference>
<dbReference type="PROSITE" id="PS50923">
    <property type="entry name" value="SUSHI"/>
    <property type="match status" value="1"/>
</dbReference>
<dbReference type="CDD" id="cd00033">
    <property type="entry name" value="CCP"/>
    <property type="match status" value="1"/>
</dbReference>
<feature type="domain" description="Sushi" evidence="6">
    <location>
        <begin position="25"/>
        <end position="83"/>
    </location>
</feature>
<dbReference type="PANTHER" id="PTHR45785">
    <property type="entry name" value="COMPLEMENT FACTOR H-RELATED"/>
    <property type="match status" value="1"/>
</dbReference>
<evidence type="ECO:0000256" key="4">
    <source>
        <dbReference type="ARBA" id="ARBA00023157"/>
    </source>
</evidence>
<dbReference type="Pfam" id="PF00084">
    <property type="entry name" value="Sushi"/>
    <property type="match status" value="1"/>
</dbReference>
<keyword evidence="8" id="KW-1185">Reference proteome</keyword>
<evidence type="ECO:0000256" key="3">
    <source>
        <dbReference type="ARBA" id="ARBA00022729"/>
    </source>
</evidence>
<accession>A0A4W5KJZ4</accession>
<evidence type="ECO:0000256" key="5">
    <source>
        <dbReference type="PROSITE-ProRule" id="PRU00302"/>
    </source>
</evidence>
<proteinExistence type="predicted"/>
<reference evidence="8" key="1">
    <citation type="submission" date="2018-06" db="EMBL/GenBank/DDBJ databases">
        <title>Genome assembly of Danube salmon.</title>
        <authorList>
            <person name="Macqueen D.J."/>
            <person name="Gundappa M.K."/>
        </authorList>
    </citation>
    <scope>NUCLEOTIDE SEQUENCE [LARGE SCALE GENOMIC DNA]</scope>
</reference>
<sequence>RPKHRLKRKETCKNGEWSKTIECQVTCPPAPPVDNGDHTVKARDGEGVITEVSYQCNLYYTLSFTGSIRCLNGEWQTPPKCLRKNMTFIQYEHIMYMKYCSQILLL</sequence>
<dbReference type="InterPro" id="IPR051503">
    <property type="entry name" value="ComplSys_Reg/VirEntry_Med"/>
</dbReference>
<feature type="disulfide bond" evidence="5">
    <location>
        <begin position="27"/>
        <end position="70"/>
    </location>
</feature>
<dbReference type="InterPro" id="IPR035976">
    <property type="entry name" value="Sushi/SCR/CCP_sf"/>
</dbReference>
<evidence type="ECO:0000256" key="2">
    <source>
        <dbReference type="ARBA" id="ARBA00022659"/>
    </source>
</evidence>
<dbReference type="Proteomes" id="UP000314982">
    <property type="component" value="Unassembled WGS sequence"/>
</dbReference>
<dbReference type="InterPro" id="IPR000436">
    <property type="entry name" value="Sushi_SCR_CCP_dom"/>
</dbReference>
<keyword evidence="2 5" id="KW-0768">Sushi</keyword>
<evidence type="ECO:0000313" key="7">
    <source>
        <dbReference type="Ensembl" id="ENSHHUP00000017563.1"/>
    </source>
</evidence>
<organism evidence="7 8">
    <name type="scientific">Hucho hucho</name>
    <name type="common">huchen</name>
    <dbReference type="NCBI Taxonomy" id="62062"/>
    <lineage>
        <taxon>Eukaryota</taxon>
        <taxon>Metazoa</taxon>
        <taxon>Chordata</taxon>
        <taxon>Craniata</taxon>
        <taxon>Vertebrata</taxon>
        <taxon>Euteleostomi</taxon>
        <taxon>Actinopterygii</taxon>
        <taxon>Neopterygii</taxon>
        <taxon>Teleostei</taxon>
        <taxon>Protacanthopterygii</taxon>
        <taxon>Salmoniformes</taxon>
        <taxon>Salmonidae</taxon>
        <taxon>Salmoninae</taxon>
        <taxon>Hucho</taxon>
    </lineage>
</organism>
<comment type="caution">
    <text evidence="5">Lacks conserved residue(s) required for the propagation of feature annotation.</text>
</comment>
<evidence type="ECO:0000256" key="1">
    <source>
        <dbReference type="ARBA" id="ARBA00004328"/>
    </source>
</evidence>
<keyword evidence="3" id="KW-0732">Signal</keyword>
<protein>
    <recommendedName>
        <fullName evidence="6">Sushi domain-containing protein</fullName>
    </recommendedName>
</protein>
<dbReference type="PANTHER" id="PTHR45785:SF2">
    <property type="entry name" value="COMPLEMENT FACTOR H-RELATED"/>
    <property type="match status" value="1"/>
</dbReference>
<comment type="subcellular location">
    <subcellularLocation>
        <location evidence="1">Virion</location>
    </subcellularLocation>
</comment>
<reference evidence="7" key="2">
    <citation type="submission" date="2025-08" db="UniProtKB">
        <authorList>
            <consortium name="Ensembl"/>
        </authorList>
    </citation>
    <scope>IDENTIFICATION</scope>
</reference>
<dbReference type="AlphaFoldDB" id="A0A4W5KJZ4"/>
<dbReference type="Ensembl" id="ENSHHUT00000018202.1">
    <property type="protein sequence ID" value="ENSHHUP00000017563.1"/>
    <property type="gene ID" value="ENSHHUG00000010939.1"/>
</dbReference>
<evidence type="ECO:0000313" key="8">
    <source>
        <dbReference type="Proteomes" id="UP000314982"/>
    </source>
</evidence>